<proteinExistence type="predicted"/>
<keyword evidence="1" id="KW-0479">Metal-binding</keyword>
<protein>
    <recommendedName>
        <fullName evidence="3">CCHC-type domain-containing protein</fullName>
    </recommendedName>
</protein>
<evidence type="ECO:0000256" key="2">
    <source>
        <dbReference type="SAM" id="MobiDB-lite"/>
    </source>
</evidence>
<feature type="compositionally biased region" description="Polar residues" evidence="2">
    <location>
        <begin position="216"/>
        <end position="225"/>
    </location>
</feature>
<dbReference type="GO" id="GO:0008270">
    <property type="term" value="F:zinc ion binding"/>
    <property type="evidence" value="ECO:0007669"/>
    <property type="project" value="UniProtKB-KW"/>
</dbReference>
<evidence type="ECO:0000259" key="3">
    <source>
        <dbReference type="PROSITE" id="PS50158"/>
    </source>
</evidence>
<dbReference type="Proteomes" id="UP001175227">
    <property type="component" value="Unassembled WGS sequence"/>
</dbReference>
<reference evidence="4" key="1">
    <citation type="submission" date="2023-06" db="EMBL/GenBank/DDBJ databases">
        <authorList>
            <consortium name="Lawrence Berkeley National Laboratory"/>
            <person name="Ahrendt S."/>
            <person name="Sahu N."/>
            <person name="Indic B."/>
            <person name="Wong-Bajracharya J."/>
            <person name="Merenyi Z."/>
            <person name="Ke H.-M."/>
            <person name="Monk M."/>
            <person name="Kocsube S."/>
            <person name="Drula E."/>
            <person name="Lipzen A."/>
            <person name="Balint B."/>
            <person name="Henrissat B."/>
            <person name="Andreopoulos B."/>
            <person name="Martin F.M."/>
            <person name="Harder C.B."/>
            <person name="Rigling D."/>
            <person name="Ford K.L."/>
            <person name="Foster G.D."/>
            <person name="Pangilinan J."/>
            <person name="Papanicolaou A."/>
            <person name="Barry K."/>
            <person name="LaButti K."/>
            <person name="Viragh M."/>
            <person name="Koriabine M."/>
            <person name="Yan M."/>
            <person name="Riley R."/>
            <person name="Champramary S."/>
            <person name="Plett K.L."/>
            <person name="Tsai I.J."/>
            <person name="Slot J."/>
            <person name="Sipos G."/>
            <person name="Plett J."/>
            <person name="Nagy L.G."/>
            <person name="Grigoriev I.V."/>
        </authorList>
    </citation>
    <scope>NUCLEOTIDE SEQUENCE</scope>
    <source>
        <strain evidence="4">ICMP 16352</strain>
    </source>
</reference>
<keyword evidence="1" id="KW-0862">Zinc</keyword>
<sequence length="399" mass="44752">MSLQNISMLYGDGREGESPQDFLSMFWRVMDDRNIPAEDRPAKFKHYVAAGSDAMEWYAELKKEDKESWVKFSVAFDARWPLILATAKTQEEKEEELTAYTLREEDLGVKKTLGGVEMWSHDLWSREVLRLARRAGVAGSKTYIAVARKGLPAIIRDKIGTSFMDWQDFTTKVREVPIVEITDYVEKKKREEERLAKAEREIAELRSELARRAQESPRTALSNQLARTSFTAPPSPSPAPRRYARLGPGSGNAAPANVRRGIPEATAQQSDWLRAHIDDYPKKANDTAGVAAYAEQKRDWNTRHPGGWVDYSTPYPLHPATALTCTGECFGCGMNGHSVRDCPAQLGDASLAIDPKEKIWRQLCYKALGAYRRGTVGEVRLVELDSGDEDQGNGEGLRV</sequence>
<dbReference type="GO" id="GO:0003676">
    <property type="term" value="F:nucleic acid binding"/>
    <property type="evidence" value="ECO:0007669"/>
    <property type="project" value="InterPro"/>
</dbReference>
<keyword evidence="1" id="KW-0863">Zinc-finger</keyword>
<organism evidence="4 5">
    <name type="scientific">Armillaria novae-zelandiae</name>
    <dbReference type="NCBI Taxonomy" id="153914"/>
    <lineage>
        <taxon>Eukaryota</taxon>
        <taxon>Fungi</taxon>
        <taxon>Dikarya</taxon>
        <taxon>Basidiomycota</taxon>
        <taxon>Agaricomycotina</taxon>
        <taxon>Agaricomycetes</taxon>
        <taxon>Agaricomycetidae</taxon>
        <taxon>Agaricales</taxon>
        <taxon>Marasmiineae</taxon>
        <taxon>Physalacriaceae</taxon>
        <taxon>Armillaria</taxon>
    </lineage>
</organism>
<dbReference type="EMBL" id="JAUEPR010000061">
    <property type="protein sequence ID" value="KAK0470678.1"/>
    <property type="molecule type" value="Genomic_DNA"/>
</dbReference>
<keyword evidence="5" id="KW-1185">Reference proteome</keyword>
<accession>A0AA39NSG6</accession>
<dbReference type="PROSITE" id="PS50158">
    <property type="entry name" value="ZF_CCHC"/>
    <property type="match status" value="1"/>
</dbReference>
<dbReference type="InterPro" id="IPR001878">
    <property type="entry name" value="Znf_CCHC"/>
</dbReference>
<evidence type="ECO:0000313" key="4">
    <source>
        <dbReference type="EMBL" id="KAK0470678.1"/>
    </source>
</evidence>
<evidence type="ECO:0000313" key="5">
    <source>
        <dbReference type="Proteomes" id="UP001175227"/>
    </source>
</evidence>
<feature type="region of interest" description="Disordered" evidence="2">
    <location>
        <begin position="209"/>
        <end position="259"/>
    </location>
</feature>
<gene>
    <name evidence="4" type="ORF">IW261DRAFT_1572921</name>
</gene>
<name>A0AA39NSG6_9AGAR</name>
<dbReference type="AlphaFoldDB" id="A0AA39NSG6"/>
<evidence type="ECO:0000256" key="1">
    <source>
        <dbReference type="PROSITE-ProRule" id="PRU00047"/>
    </source>
</evidence>
<feature type="domain" description="CCHC-type" evidence="3">
    <location>
        <begin position="329"/>
        <end position="343"/>
    </location>
</feature>
<comment type="caution">
    <text evidence="4">The sequence shown here is derived from an EMBL/GenBank/DDBJ whole genome shotgun (WGS) entry which is preliminary data.</text>
</comment>